<dbReference type="Proteomes" id="UP000237839">
    <property type="component" value="Unassembled WGS sequence"/>
</dbReference>
<reference evidence="2 3" key="1">
    <citation type="submission" date="2018-02" db="EMBL/GenBank/DDBJ databases">
        <title>Solimicrobium silvestre gen. nov., sp. nov., isolated from alpine forest soil.</title>
        <authorList>
            <person name="Margesin R."/>
            <person name="Albuquerque L."/>
            <person name="Zhang D.-C."/>
            <person name="Froufe H.J.C."/>
            <person name="Severino R."/>
            <person name="Roxo I."/>
            <person name="Egas C."/>
            <person name="Da Costa M.S."/>
        </authorList>
    </citation>
    <scope>NUCLEOTIDE SEQUENCE [LARGE SCALE GENOMIC DNA]</scope>
    <source>
        <strain evidence="2 3">S20-91</strain>
    </source>
</reference>
<feature type="domain" description="YdhG-like" evidence="1">
    <location>
        <begin position="25"/>
        <end position="126"/>
    </location>
</feature>
<proteinExistence type="predicted"/>
<dbReference type="InterPro" id="IPR014922">
    <property type="entry name" value="YdhG-like"/>
</dbReference>
<protein>
    <recommendedName>
        <fullName evidence="1">YdhG-like domain-containing protein</fullName>
    </recommendedName>
</protein>
<comment type="caution">
    <text evidence="2">The sequence shown here is derived from an EMBL/GenBank/DDBJ whole genome shotgun (WGS) entry which is preliminary data.</text>
</comment>
<dbReference type="AlphaFoldDB" id="A0A2S9GVZ5"/>
<organism evidence="2 3">
    <name type="scientific">Solimicrobium silvestre</name>
    <dbReference type="NCBI Taxonomy" id="2099400"/>
    <lineage>
        <taxon>Bacteria</taxon>
        <taxon>Pseudomonadati</taxon>
        <taxon>Pseudomonadota</taxon>
        <taxon>Betaproteobacteria</taxon>
        <taxon>Burkholderiales</taxon>
        <taxon>Oxalobacteraceae</taxon>
        <taxon>Solimicrobium</taxon>
    </lineage>
</organism>
<evidence type="ECO:0000313" key="3">
    <source>
        <dbReference type="Proteomes" id="UP000237839"/>
    </source>
</evidence>
<sequence length="138" mass="15443">MQENKTKATDASVESYLSAIEDEARRMDCTALNKLISKALNEPPKMWGASIVGFGSYHYKYESGREGDSCLTGFSSRKGDISIYLVADFPGQDELLERLGKHKRGKGCLYVRQLSEIDLNVLEQLIVGSVAERKLRHI</sequence>
<gene>
    <name evidence="2" type="ORF">S2091_3448</name>
</gene>
<dbReference type="OrthoDB" id="5951444at2"/>
<evidence type="ECO:0000313" key="2">
    <source>
        <dbReference type="EMBL" id="PRC91892.1"/>
    </source>
</evidence>
<evidence type="ECO:0000259" key="1">
    <source>
        <dbReference type="Pfam" id="PF08818"/>
    </source>
</evidence>
<dbReference type="EMBL" id="PUGF01000018">
    <property type="protein sequence ID" value="PRC91892.1"/>
    <property type="molecule type" value="Genomic_DNA"/>
</dbReference>
<accession>A0A2S9GVZ5</accession>
<name>A0A2S9GVZ5_9BURK</name>
<keyword evidence="3" id="KW-1185">Reference proteome</keyword>
<dbReference type="SUPFAM" id="SSF159888">
    <property type="entry name" value="YdhG-like"/>
    <property type="match status" value="1"/>
</dbReference>
<dbReference type="Pfam" id="PF08818">
    <property type="entry name" value="DUF1801"/>
    <property type="match status" value="1"/>
</dbReference>